<evidence type="ECO:0000256" key="2">
    <source>
        <dbReference type="SAM" id="Phobius"/>
    </source>
</evidence>
<gene>
    <name evidence="3" type="ORF">GHT06_010701</name>
</gene>
<keyword evidence="2" id="KW-0472">Membrane</keyword>
<comment type="caution">
    <text evidence="3">The sequence shown here is derived from an EMBL/GenBank/DDBJ whole genome shotgun (WGS) entry which is preliminary data.</text>
</comment>
<organism evidence="3 4">
    <name type="scientific">Daphnia sinensis</name>
    <dbReference type="NCBI Taxonomy" id="1820382"/>
    <lineage>
        <taxon>Eukaryota</taxon>
        <taxon>Metazoa</taxon>
        <taxon>Ecdysozoa</taxon>
        <taxon>Arthropoda</taxon>
        <taxon>Crustacea</taxon>
        <taxon>Branchiopoda</taxon>
        <taxon>Diplostraca</taxon>
        <taxon>Cladocera</taxon>
        <taxon>Anomopoda</taxon>
        <taxon>Daphniidae</taxon>
        <taxon>Daphnia</taxon>
        <taxon>Daphnia similis group</taxon>
    </lineage>
</organism>
<sequence length="240" mass="26349">MNSYLPMSMPYSSAPMPYAPPPPSYAPPSYAPPSYAPSADYAAPQTAPIPLTPLVIPDDADALGGGGGGGGGSITKFFALPLIVVLPILLPFLVILFFLPKFGKKPTKDKKEYEDMKPYYDDKEYDNNYMDDKPNKDNRKRRQVDNSKNISPSSSGLPSMTTAQVDRLTDVVFAAINSQECIQRLLCEAGSFSRSFSDTAQTVTKAVKEFVPKSMKNAYDVFAKAEKCEQYRCGSLQVRK</sequence>
<proteinExistence type="predicted"/>
<keyword evidence="2" id="KW-0812">Transmembrane</keyword>
<reference evidence="3 4" key="1">
    <citation type="submission" date="2022-05" db="EMBL/GenBank/DDBJ databases">
        <title>A multi-omics perspective on studying reproductive biology in Daphnia sinensis.</title>
        <authorList>
            <person name="Jia J."/>
        </authorList>
    </citation>
    <scope>NUCLEOTIDE SEQUENCE [LARGE SCALE GENOMIC DNA]</scope>
    <source>
        <strain evidence="3 4">WSL</strain>
    </source>
</reference>
<evidence type="ECO:0000313" key="4">
    <source>
        <dbReference type="Proteomes" id="UP000820818"/>
    </source>
</evidence>
<accession>A0AAD5LJ45</accession>
<feature type="region of interest" description="Disordered" evidence="1">
    <location>
        <begin position="124"/>
        <end position="160"/>
    </location>
</feature>
<evidence type="ECO:0000256" key="1">
    <source>
        <dbReference type="SAM" id="MobiDB-lite"/>
    </source>
</evidence>
<protein>
    <submittedName>
        <fullName evidence="3">Uncharacterized protein</fullName>
    </submittedName>
</protein>
<feature type="compositionally biased region" description="Polar residues" evidence="1">
    <location>
        <begin position="146"/>
        <end position="160"/>
    </location>
</feature>
<name>A0AAD5LJ45_9CRUS</name>
<keyword evidence="4" id="KW-1185">Reference proteome</keyword>
<dbReference type="EMBL" id="WJBH02000002">
    <property type="protein sequence ID" value="KAI9563243.1"/>
    <property type="molecule type" value="Genomic_DNA"/>
</dbReference>
<evidence type="ECO:0000313" key="3">
    <source>
        <dbReference type="EMBL" id="KAI9563243.1"/>
    </source>
</evidence>
<dbReference type="Proteomes" id="UP000820818">
    <property type="component" value="Linkage Group LG2"/>
</dbReference>
<keyword evidence="2" id="KW-1133">Transmembrane helix</keyword>
<feature type="transmembrane region" description="Helical" evidence="2">
    <location>
        <begin position="77"/>
        <end position="99"/>
    </location>
</feature>
<dbReference type="AlphaFoldDB" id="A0AAD5LJ45"/>
<feature type="compositionally biased region" description="Basic and acidic residues" evidence="1">
    <location>
        <begin position="124"/>
        <end position="137"/>
    </location>
</feature>